<dbReference type="Proteomes" id="UP000005850">
    <property type="component" value="Chromosome"/>
</dbReference>
<name>A0A075R4X6_BRELA</name>
<feature type="disulfide bond" evidence="3">
    <location>
        <begin position="19"/>
        <end position="50"/>
    </location>
</feature>
<keyword evidence="3" id="KW-0002">3D-structure</keyword>
<dbReference type="RefSeq" id="WP_158332768.1">
    <property type="nucleotide sequence ID" value="NZ_CP007806.1"/>
</dbReference>
<dbReference type="InterPro" id="IPR041572">
    <property type="entry name" value="Laterosporulin"/>
</dbReference>
<feature type="disulfide bond" evidence="3">
    <location>
        <begin position="5"/>
        <end position="34"/>
    </location>
</feature>
<reference evidence="1 2" key="1">
    <citation type="journal article" date="2011" name="J. Bacteriol.">
        <title>Genome sequence of Brevibacillus laterosporus LMG 15441, a pathogen of invertebrates.</title>
        <authorList>
            <person name="Djukic M."/>
            <person name="Poehlein A."/>
            <person name="Thurmer A."/>
            <person name="Daniel R."/>
        </authorList>
    </citation>
    <scope>NUCLEOTIDE SEQUENCE [LARGE SCALE GENOMIC DNA]</scope>
    <source>
        <strain evidence="1 2">LMG 15441</strain>
    </source>
</reference>
<organism evidence="1 2">
    <name type="scientific">Brevibacillus laterosporus LMG 15441</name>
    <dbReference type="NCBI Taxonomy" id="1042163"/>
    <lineage>
        <taxon>Bacteria</taxon>
        <taxon>Bacillati</taxon>
        <taxon>Bacillota</taxon>
        <taxon>Bacilli</taxon>
        <taxon>Bacillales</taxon>
        <taxon>Paenibacillaceae</taxon>
        <taxon>Brevibacillus</taxon>
    </lineage>
</organism>
<evidence type="ECO:0000313" key="1">
    <source>
        <dbReference type="EMBL" id="AIG26526.1"/>
    </source>
</evidence>
<dbReference type="SMR" id="A0A075R4X6"/>
<dbReference type="EMBL" id="CP007806">
    <property type="protein sequence ID" value="AIG26526.1"/>
    <property type="molecule type" value="Genomic_DNA"/>
</dbReference>
<keyword evidence="2" id="KW-1185">Reference proteome</keyword>
<evidence type="ECO:0000313" key="2">
    <source>
        <dbReference type="Proteomes" id="UP000005850"/>
    </source>
</evidence>
<dbReference type="HOGENOM" id="CLU_3115298_0_0_9"/>
<accession>A0A075R4X6</accession>
<reference evidence="3" key="2">
    <citation type="submission" date="2020-02" db="PDB data bank">
        <title>Crystal structure of Laterosporulin3, bacteriocin produced by Brevibacillus sp. strain SKR3.</title>
        <authorList>
            <person name="Thakur K.G."/>
            <person name="Solanki V."/>
        </authorList>
    </citation>
    <scope>X-RAY CRYSTALLOGRAPHY (2.30 ANGSTROMS) OF 2-50</scope>
    <scope>DISULFIDE BONDS</scope>
</reference>
<dbReference type="STRING" id="1042163.BRLA_c022050"/>
<dbReference type="NCBIfam" id="NF033806">
    <property type="entry name" value="laterosporulin"/>
    <property type="match status" value="1"/>
</dbReference>
<dbReference type="KEGG" id="blr:BRLA_c022050"/>
<protein>
    <submittedName>
        <fullName evidence="1">Putative laterosporulin</fullName>
    </submittedName>
</protein>
<proteinExistence type="evidence at protein level"/>
<gene>
    <name evidence="1" type="ORF">BRLA_c022050</name>
</gene>
<dbReference type="AlphaFoldDB" id="A0A075R4X6"/>
<evidence type="ECO:0007829" key="3">
    <source>
        <dbReference type="PDB" id="6LWY"/>
    </source>
</evidence>
<dbReference type="Pfam" id="PF17861">
    <property type="entry name" value="Laterosporulin"/>
    <property type="match status" value="1"/>
</dbReference>
<feature type="disulfide bond" evidence="3">
    <location>
        <begin position="3"/>
        <end position="42"/>
    </location>
</feature>
<dbReference type="PDB" id="6LWY">
    <property type="method" value="X-ray"/>
    <property type="resolution" value="2.30 A"/>
    <property type="chains" value="A=2-50"/>
</dbReference>
<sequence length="50" mass="5750">MACQCPDAISGWTHTDYQCHGLENKMYRHVYAICMNGTQVYCRTEWGSSC</sequence>